<dbReference type="OrthoDB" id="273340at2759"/>
<comment type="caution">
    <text evidence="10">The sequence shown here is derived from an EMBL/GenBank/DDBJ whole genome shotgun (WGS) entry which is preliminary data.</text>
</comment>
<keyword evidence="5" id="KW-0539">Nucleus</keyword>
<dbReference type="InterPro" id="IPR056551">
    <property type="entry name" value="Beta-prop_NOL10_N"/>
</dbReference>
<dbReference type="SUPFAM" id="SSF50978">
    <property type="entry name" value="WD40 repeat-like"/>
    <property type="match status" value="1"/>
</dbReference>
<reference evidence="10 11" key="1">
    <citation type="submission" date="2016-06" db="EMBL/GenBank/DDBJ databases">
        <title>Evolution of pathogenesis and genome organization in the Tremellales.</title>
        <authorList>
            <person name="Cuomo C."/>
            <person name="Litvintseva A."/>
            <person name="Heitman J."/>
            <person name="Chen Y."/>
            <person name="Sun S."/>
            <person name="Springer D."/>
            <person name="Dromer F."/>
            <person name="Young S."/>
            <person name="Zeng Q."/>
            <person name="Chapman S."/>
            <person name="Gujja S."/>
            <person name="Saif S."/>
            <person name="Birren B."/>
        </authorList>
    </citation>
    <scope>NUCLEOTIDE SEQUENCE [LARGE SCALE GENOMIC DNA]</scope>
    <source>
        <strain evidence="10 11">ATCC 28783</strain>
    </source>
</reference>
<keyword evidence="11" id="KW-1185">Reference proteome</keyword>
<evidence type="ECO:0000256" key="2">
    <source>
        <dbReference type="ARBA" id="ARBA00005264"/>
    </source>
</evidence>
<feature type="compositionally biased region" description="Acidic residues" evidence="6">
    <location>
        <begin position="599"/>
        <end position="615"/>
    </location>
</feature>
<keyword evidence="3" id="KW-0853">WD repeat</keyword>
<feature type="compositionally biased region" description="Basic and acidic residues" evidence="6">
    <location>
        <begin position="616"/>
        <end position="631"/>
    </location>
</feature>
<feature type="region of interest" description="Disordered" evidence="6">
    <location>
        <begin position="1"/>
        <end position="41"/>
    </location>
</feature>
<feature type="compositionally biased region" description="Basic and acidic residues" evidence="6">
    <location>
        <begin position="522"/>
        <end position="538"/>
    </location>
</feature>
<feature type="region of interest" description="Disordered" evidence="6">
    <location>
        <begin position="500"/>
        <end position="538"/>
    </location>
</feature>
<gene>
    <name evidence="10" type="ORF">M231_05854</name>
</gene>
<dbReference type="STRING" id="5217.A0A4Q1BH26"/>
<evidence type="ECO:0000256" key="4">
    <source>
        <dbReference type="ARBA" id="ARBA00022737"/>
    </source>
</evidence>
<protein>
    <submittedName>
        <fullName evidence="10">Ribosome biogenesis protein ENP2</fullName>
    </submittedName>
</protein>
<feature type="compositionally biased region" description="Low complexity" evidence="6">
    <location>
        <begin position="12"/>
        <end position="22"/>
    </location>
</feature>
<evidence type="ECO:0000256" key="6">
    <source>
        <dbReference type="SAM" id="MobiDB-lite"/>
    </source>
</evidence>
<dbReference type="FunCoup" id="A0A4Q1BH26">
    <property type="interactions" value="710"/>
</dbReference>
<dbReference type="InterPro" id="IPR056550">
    <property type="entry name" value="NOL10_2nd"/>
</dbReference>
<dbReference type="InterPro" id="IPR012580">
    <property type="entry name" value="NUC153"/>
</dbReference>
<dbReference type="Pfam" id="PF23098">
    <property type="entry name" value="Beta-prop_NOL10_N"/>
    <property type="match status" value="1"/>
</dbReference>
<evidence type="ECO:0000259" key="7">
    <source>
        <dbReference type="Pfam" id="PF08159"/>
    </source>
</evidence>
<dbReference type="VEuPathDB" id="FungiDB:TREMEDRAFT_40971"/>
<evidence type="ECO:0000259" key="9">
    <source>
        <dbReference type="Pfam" id="PF23098"/>
    </source>
</evidence>
<comment type="subcellular location">
    <subcellularLocation>
        <location evidence="1">Nucleus</location>
        <location evidence="1">Nucleolus</location>
    </subcellularLocation>
</comment>
<dbReference type="InParanoid" id="A0A4Q1BH26"/>
<dbReference type="EMBL" id="SDIL01000084">
    <property type="protein sequence ID" value="RXK36880.1"/>
    <property type="molecule type" value="Genomic_DNA"/>
</dbReference>
<dbReference type="GO" id="GO:0032040">
    <property type="term" value="C:small-subunit processome"/>
    <property type="evidence" value="ECO:0007669"/>
    <property type="project" value="TreeGrafter"/>
</dbReference>
<dbReference type="AlphaFoldDB" id="A0A4Q1BH26"/>
<dbReference type="Gene3D" id="2.130.10.10">
    <property type="entry name" value="YVTN repeat-like/Quinoprotein amine dehydrogenase"/>
    <property type="match status" value="1"/>
</dbReference>
<evidence type="ECO:0000256" key="1">
    <source>
        <dbReference type="ARBA" id="ARBA00004604"/>
    </source>
</evidence>
<feature type="region of interest" description="Disordered" evidence="6">
    <location>
        <begin position="556"/>
        <end position="761"/>
    </location>
</feature>
<comment type="similarity">
    <text evidence="2">Belongs to the WD repeat NOL10/ENP2 family.</text>
</comment>
<dbReference type="Pfam" id="PF08159">
    <property type="entry name" value="NUC153"/>
    <property type="match status" value="1"/>
</dbReference>
<dbReference type="PANTHER" id="PTHR14927:SF0">
    <property type="entry name" value="NUCLEOLAR PROTEIN 10"/>
    <property type="match status" value="1"/>
</dbReference>
<dbReference type="GO" id="GO:0000462">
    <property type="term" value="P:maturation of SSU-rRNA from tricistronic rRNA transcript (SSU-rRNA, 5.8S rRNA, LSU-rRNA)"/>
    <property type="evidence" value="ECO:0007669"/>
    <property type="project" value="TreeGrafter"/>
</dbReference>
<proteinExistence type="inferred from homology"/>
<evidence type="ECO:0000313" key="10">
    <source>
        <dbReference type="EMBL" id="RXK36880.1"/>
    </source>
</evidence>
<dbReference type="InterPro" id="IPR040382">
    <property type="entry name" value="NOL10/Enp2"/>
</dbReference>
<dbReference type="GO" id="GO:0030686">
    <property type="term" value="C:90S preribosome"/>
    <property type="evidence" value="ECO:0007669"/>
    <property type="project" value="TreeGrafter"/>
</dbReference>
<dbReference type="PANTHER" id="PTHR14927">
    <property type="entry name" value="NUCLEOLAR PROTEIN 10"/>
    <property type="match status" value="1"/>
</dbReference>
<keyword evidence="4" id="KW-0677">Repeat</keyword>
<feature type="domain" description="Nucleolar protein 10-like N-terminal" evidence="9">
    <location>
        <begin position="15"/>
        <end position="391"/>
    </location>
</feature>
<dbReference type="InterPro" id="IPR036322">
    <property type="entry name" value="WD40_repeat_dom_sf"/>
</dbReference>
<dbReference type="InterPro" id="IPR015943">
    <property type="entry name" value="WD40/YVTN_repeat-like_dom_sf"/>
</dbReference>
<dbReference type="Proteomes" id="UP000289152">
    <property type="component" value="Unassembled WGS sequence"/>
</dbReference>
<evidence type="ECO:0000256" key="5">
    <source>
        <dbReference type="ARBA" id="ARBA00023242"/>
    </source>
</evidence>
<sequence>MSFPTVYTVNGPSSTSSTSLPSWITIKPRSKPTSTGARKRQRAQRQLGQLELIQDFAFPGSAIKIKTTEDGRHAIATGTYKPVIKVWDLDQLTVKFERVTDAENVDFVILSTDWTKSLHLQRDRSLALHTQMGLHHSIRLPTYGRSLAYHSPSADALIGCTGNSVYRFNLEEGRYMTPLSVGESLDDIEGVNTIDVNPRHGLLSFGLDGRGVVEFWDPRSRTALTRLMLPTSTLLPIQSTENITAPRQTLSITALSSHPSDGLSLAVGTSTGHTLLYDLRNPNPLAVKDQGYGEAIKSVEWLKGGGAQEDRGRVVSADSKVIKVWNRDDPSSNQLSLHPPNSLAHLHAVPDSGLLFVACEAPQLCSYYIPEIGPAPRWAQFLDGVTEELEADSNKDGKSVYSDFKFVDKGELEILGLTHLIGTSALKPYMHGYFLSLKLYATARLIANPQSYAEHREKVIAERLAAKAESRIRARKDQPKVNKALAERLRRVEEREAAALEKKRSRAIQGSSEVTPAEETGDDSRKGTRDGEDTGKTKLSVLEDARFKAIFEDPEYEVDEESREFALLNPATAYNAKRKTAVEEEEESEEGSSGSEGESGSEEEEEEGSESDSGSDEDKGGRGAHLQHDPRNFLPGKFKPPPAPTHRPKLHIPSKSDTFGSRLSSRHTTSKDTKPQGVVAMRRALDGGMEMSFVPSSSRRGQEKDEYSGGSRNVAGRGKVEKFGAGMERGGEEDNEEEGRNGRTKRRFGGRSGSKNAFRRR</sequence>
<feature type="domain" description="NUC153" evidence="7">
    <location>
        <begin position="544"/>
        <end position="571"/>
    </location>
</feature>
<feature type="compositionally biased region" description="Polar residues" evidence="6">
    <location>
        <begin position="655"/>
        <end position="667"/>
    </location>
</feature>
<name>A0A4Q1BH26_TREME</name>
<evidence type="ECO:0000313" key="11">
    <source>
        <dbReference type="Proteomes" id="UP000289152"/>
    </source>
</evidence>
<organism evidence="10 11">
    <name type="scientific">Tremella mesenterica</name>
    <name type="common">Jelly fungus</name>
    <dbReference type="NCBI Taxonomy" id="5217"/>
    <lineage>
        <taxon>Eukaryota</taxon>
        <taxon>Fungi</taxon>
        <taxon>Dikarya</taxon>
        <taxon>Basidiomycota</taxon>
        <taxon>Agaricomycotina</taxon>
        <taxon>Tremellomycetes</taxon>
        <taxon>Tremellales</taxon>
        <taxon>Tremellaceae</taxon>
        <taxon>Tremella</taxon>
    </lineage>
</organism>
<accession>A0A4Q1BH26</accession>
<evidence type="ECO:0000259" key="8">
    <source>
        <dbReference type="Pfam" id="PF23097"/>
    </source>
</evidence>
<evidence type="ECO:0000256" key="3">
    <source>
        <dbReference type="ARBA" id="ARBA00022574"/>
    </source>
</evidence>
<dbReference type="Pfam" id="PF23097">
    <property type="entry name" value="NOL10_2nd"/>
    <property type="match status" value="1"/>
</dbReference>
<feature type="compositionally biased region" description="Polar residues" evidence="6">
    <location>
        <begin position="1"/>
        <end position="11"/>
    </location>
</feature>
<feature type="domain" description="Nucleolar protein 10-like second" evidence="8">
    <location>
        <begin position="400"/>
        <end position="448"/>
    </location>
</feature>